<dbReference type="EMBL" id="JAGQLF010000055">
    <property type="protein sequence ID" value="MCA9387149.1"/>
    <property type="molecule type" value="Genomic_DNA"/>
</dbReference>
<evidence type="ECO:0000256" key="1">
    <source>
        <dbReference type="ARBA" id="ARBA00007476"/>
    </source>
</evidence>
<dbReference type="GO" id="GO:0003723">
    <property type="term" value="F:RNA binding"/>
    <property type="evidence" value="ECO:0007669"/>
    <property type="project" value="UniProtKB-KW"/>
</dbReference>
<keyword evidence="2" id="KW-0694">RNA-binding</keyword>
<dbReference type="InterPro" id="IPR012675">
    <property type="entry name" value="Beta-grasp_dom_sf"/>
</dbReference>
<dbReference type="InterPro" id="IPR007685">
    <property type="entry name" value="RelA_SpoT"/>
</dbReference>
<name>A0A955LBL1_9BACT</name>
<dbReference type="PANTHER" id="PTHR21262">
    <property type="entry name" value="GUANOSINE-3',5'-BIS DIPHOSPHATE 3'-PYROPHOSPHOHYDROLASE"/>
    <property type="match status" value="1"/>
</dbReference>
<dbReference type="SMART" id="SM00954">
    <property type="entry name" value="RelA_SpoT"/>
    <property type="match status" value="1"/>
</dbReference>
<dbReference type="SUPFAM" id="SSF81301">
    <property type="entry name" value="Nucleotidyltransferase"/>
    <property type="match status" value="1"/>
</dbReference>
<dbReference type="SUPFAM" id="SSF81271">
    <property type="entry name" value="TGS-like"/>
    <property type="match status" value="1"/>
</dbReference>
<proteinExistence type="inferred from homology"/>
<dbReference type="InterPro" id="IPR012676">
    <property type="entry name" value="TGS-like"/>
</dbReference>
<dbReference type="InterPro" id="IPR004095">
    <property type="entry name" value="TGS"/>
</dbReference>
<reference evidence="4" key="1">
    <citation type="submission" date="2020-04" db="EMBL/GenBank/DDBJ databases">
        <authorList>
            <person name="Zhang T."/>
        </authorList>
    </citation>
    <scope>NUCLEOTIDE SEQUENCE</scope>
    <source>
        <strain evidence="4">HKST-UBA09</strain>
    </source>
</reference>
<feature type="domain" description="TGS" evidence="3">
    <location>
        <begin position="401"/>
        <end position="462"/>
    </location>
</feature>
<evidence type="ECO:0000313" key="4">
    <source>
        <dbReference type="EMBL" id="MCA9387149.1"/>
    </source>
</evidence>
<sequence length="492" mass="57093">MNEFSISEVNSFENLLEIINKNQIEYNLDLIKQAYHYAEKMHFGQKRKSGDDYTVHCLTVAAYIARLRLDTVSICAALIHDTVEKADADIDEIDHLFGTEIAFIVEGLTKIRNFSKKIDHESKQQEFTNLIFNSSEDIRIVMIRLAEKLHNLTTINQMDVDSQNNTAKKALYMYAPLAEYLGLGVIQKYLEDYSFKILHPKEYTQLDELVDNYFFSNKNLILDFESELSDLLSEYKVKPKSIESRKKGLYSAYKKLKNKYKYQEKGLNIVDVAKQNLKDIYAARIIVDTIEECYVVLGLIQANFETLQDEFSDYIAHPKDNGYKSIHVLFKFAGIILEVQIRTIEMHEYNEFGPASHIIYKMQRESRTASNQPITWTKDLVNWKSNESNKKDNFKVAAFQNSIFCFTPKGLVISLPKDASPIDFAYRVHTDIGDKYRGALVNGKMVSMDYKLKTGDVVEIIMDKEINVRRDWLKFAKSTSVRARIRRRLRAK</sequence>
<dbReference type="SUPFAM" id="SSF109604">
    <property type="entry name" value="HD-domain/PDEase-like"/>
    <property type="match status" value="1"/>
</dbReference>
<dbReference type="InterPro" id="IPR033655">
    <property type="entry name" value="TGS_RelA/SpoT"/>
</dbReference>
<protein>
    <submittedName>
        <fullName evidence="4">Bifunctional (P)ppGpp synthetase/guanosine-3',5'-bis(Diphosphate) 3'-pyrophosphohydrolase</fullName>
    </submittedName>
</protein>
<reference evidence="4" key="2">
    <citation type="journal article" date="2021" name="Microbiome">
        <title>Successional dynamics and alternative stable states in a saline activated sludge microbial community over 9 years.</title>
        <authorList>
            <person name="Wang Y."/>
            <person name="Ye J."/>
            <person name="Ju F."/>
            <person name="Liu L."/>
            <person name="Boyd J.A."/>
            <person name="Deng Y."/>
            <person name="Parks D.H."/>
            <person name="Jiang X."/>
            <person name="Yin X."/>
            <person name="Woodcroft B.J."/>
            <person name="Tyson G.W."/>
            <person name="Hugenholtz P."/>
            <person name="Polz M.F."/>
            <person name="Zhang T."/>
        </authorList>
    </citation>
    <scope>NUCLEOTIDE SEQUENCE</scope>
    <source>
        <strain evidence="4">HKST-UBA09</strain>
    </source>
</reference>
<comment type="caution">
    <text evidence="4">The sequence shown here is derived from an EMBL/GenBank/DDBJ whole genome shotgun (WGS) entry which is preliminary data.</text>
</comment>
<dbReference type="AlphaFoldDB" id="A0A955LBL1"/>
<dbReference type="CDD" id="cd01668">
    <property type="entry name" value="TGS_RSH"/>
    <property type="match status" value="1"/>
</dbReference>
<dbReference type="InterPro" id="IPR043519">
    <property type="entry name" value="NT_sf"/>
</dbReference>
<dbReference type="Gene3D" id="1.10.3210.10">
    <property type="entry name" value="Hypothetical protein af1432"/>
    <property type="match status" value="1"/>
</dbReference>
<dbReference type="Pfam" id="PF04607">
    <property type="entry name" value="RelA_SpoT"/>
    <property type="match status" value="1"/>
</dbReference>
<dbReference type="PROSITE" id="PS51880">
    <property type="entry name" value="TGS"/>
    <property type="match status" value="1"/>
</dbReference>
<gene>
    <name evidence="4" type="ORF">KC669_03895</name>
</gene>
<dbReference type="FunFam" id="3.10.20.30:FF:000002">
    <property type="entry name" value="GTP pyrophosphokinase (RelA/SpoT)"/>
    <property type="match status" value="1"/>
</dbReference>
<dbReference type="CDD" id="cd05399">
    <property type="entry name" value="NT_Rel-Spo_like"/>
    <property type="match status" value="1"/>
</dbReference>
<dbReference type="GO" id="GO:0005886">
    <property type="term" value="C:plasma membrane"/>
    <property type="evidence" value="ECO:0007669"/>
    <property type="project" value="TreeGrafter"/>
</dbReference>
<dbReference type="Pfam" id="PF02824">
    <property type="entry name" value="TGS"/>
    <property type="match status" value="1"/>
</dbReference>
<dbReference type="Pfam" id="PF13328">
    <property type="entry name" value="HD_4"/>
    <property type="match status" value="1"/>
</dbReference>
<dbReference type="GO" id="GO:0015969">
    <property type="term" value="P:guanosine tetraphosphate metabolic process"/>
    <property type="evidence" value="ECO:0007669"/>
    <property type="project" value="InterPro"/>
</dbReference>
<dbReference type="Proteomes" id="UP000714915">
    <property type="component" value="Unassembled WGS sequence"/>
</dbReference>
<evidence type="ECO:0000313" key="5">
    <source>
        <dbReference type="Proteomes" id="UP000714915"/>
    </source>
</evidence>
<accession>A0A955LBL1</accession>
<dbReference type="PROSITE" id="PS50889">
    <property type="entry name" value="S4"/>
    <property type="match status" value="1"/>
</dbReference>
<comment type="similarity">
    <text evidence="1">Belongs to the RelA/SpoT family.</text>
</comment>
<organism evidence="4 5">
    <name type="scientific">Candidatus Dojkabacteria bacterium</name>
    <dbReference type="NCBI Taxonomy" id="2099670"/>
    <lineage>
        <taxon>Bacteria</taxon>
        <taxon>Candidatus Dojkabacteria</taxon>
    </lineage>
</organism>
<dbReference type="Gene3D" id="3.10.20.30">
    <property type="match status" value="1"/>
</dbReference>
<evidence type="ECO:0000256" key="2">
    <source>
        <dbReference type="PROSITE-ProRule" id="PRU00182"/>
    </source>
</evidence>
<dbReference type="PANTHER" id="PTHR21262:SF31">
    <property type="entry name" value="GTP PYROPHOSPHOKINASE"/>
    <property type="match status" value="1"/>
</dbReference>
<dbReference type="Gene3D" id="3.30.460.10">
    <property type="entry name" value="Beta Polymerase, domain 2"/>
    <property type="match status" value="1"/>
</dbReference>
<evidence type="ECO:0000259" key="3">
    <source>
        <dbReference type="PROSITE" id="PS51880"/>
    </source>
</evidence>